<feature type="transmembrane region" description="Helical" evidence="1">
    <location>
        <begin position="118"/>
        <end position="137"/>
    </location>
</feature>
<accession>C0FX83</accession>
<dbReference type="eggNOG" id="COG1266">
    <property type="taxonomic scope" value="Bacteria"/>
</dbReference>
<proteinExistence type="predicted"/>
<feature type="transmembrane region" description="Helical" evidence="1">
    <location>
        <begin position="248"/>
        <end position="268"/>
    </location>
</feature>
<dbReference type="GeneID" id="75164420"/>
<sequence length="407" mass="45924">MKDKRVIRQVLTIYLVCVVARIFEYFVLRTDQTILGEAFIHKLFGIIVICLVVRRSGETLSDIGFVKNDYIRSAVKGLALGLSMFAIGYFVEILILMQNRTYAGIRFYVSAYAVDTNIAKQTSVLFILICIIGNFINVLMEEGLFRGLFPRVLNSRRFWKVTGICSLLFGFWHIVGPVRNYIDGQSSFQGMIANAIMLIVSSTLVGLKLAMITYMEGNLYMGMADHFVNNTIVNLLHIESSTGADEMMFLRITVAQTISFLIVLFIFWKGKIMGRKGLLIKQFLNNAFVTTAIVLIVLSVVALWYDGTMICISTIFETLLLSVVCEVIKHMMYKIDIANIYLGILLHYLLVLAAVLIFGYVFNWVNQLPVYVLAGMCGVVLILCCYLDISRVKADIDEINGLCENRV</sequence>
<feature type="transmembrane region" description="Helical" evidence="1">
    <location>
        <begin position="283"/>
        <end position="304"/>
    </location>
</feature>
<evidence type="ECO:0000313" key="4">
    <source>
        <dbReference type="Proteomes" id="UP000003561"/>
    </source>
</evidence>
<evidence type="ECO:0000256" key="1">
    <source>
        <dbReference type="SAM" id="Phobius"/>
    </source>
</evidence>
<dbReference type="Pfam" id="PF02517">
    <property type="entry name" value="Rce1-like"/>
    <property type="match status" value="1"/>
</dbReference>
<feature type="transmembrane region" description="Helical" evidence="1">
    <location>
        <begin position="340"/>
        <end position="362"/>
    </location>
</feature>
<keyword evidence="1" id="KW-1133">Transmembrane helix</keyword>
<reference evidence="3 4" key="2">
    <citation type="submission" date="2009-03" db="EMBL/GenBank/DDBJ databases">
        <title>Draft genome sequence of Roseburia inulinivorans (DSM 16841).</title>
        <authorList>
            <person name="Sudarsanam P."/>
            <person name="Ley R."/>
            <person name="Guruge J."/>
            <person name="Turnbaugh P.J."/>
            <person name="Mahowald M."/>
            <person name="Liep D."/>
            <person name="Gordon J."/>
        </authorList>
    </citation>
    <scope>NUCLEOTIDE SEQUENCE [LARGE SCALE GENOMIC DNA]</scope>
    <source>
        <strain evidence="3 4">DSM 16841</strain>
    </source>
</reference>
<feature type="domain" description="CAAX prenyl protease 2/Lysostaphin resistance protein A-like" evidence="2">
    <location>
        <begin position="125"/>
        <end position="232"/>
    </location>
</feature>
<reference evidence="3 4" key="1">
    <citation type="submission" date="2009-02" db="EMBL/GenBank/DDBJ databases">
        <authorList>
            <person name="Fulton L."/>
            <person name="Clifton S."/>
            <person name="Fulton B."/>
            <person name="Xu J."/>
            <person name="Minx P."/>
            <person name="Pepin K.H."/>
            <person name="Johnson M."/>
            <person name="Bhonagiri V."/>
            <person name="Nash W.E."/>
            <person name="Mardis E.R."/>
            <person name="Wilson R.K."/>
        </authorList>
    </citation>
    <scope>NUCLEOTIDE SEQUENCE [LARGE SCALE GENOMIC DNA]</scope>
    <source>
        <strain evidence="3 4">DSM 16841</strain>
    </source>
</reference>
<feature type="transmembrane region" description="Helical" evidence="1">
    <location>
        <begin position="74"/>
        <end position="98"/>
    </location>
</feature>
<feature type="transmembrane region" description="Helical" evidence="1">
    <location>
        <begin position="310"/>
        <end position="328"/>
    </location>
</feature>
<comment type="caution">
    <text evidence="3">The sequence shown here is derived from an EMBL/GenBank/DDBJ whole genome shotgun (WGS) entry which is preliminary data.</text>
</comment>
<dbReference type="GO" id="GO:0004175">
    <property type="term" value="F:endopeptidase activity"/>
    <property type="evidence" value="ECO:0007669"/>
    <property type="project" value="UniProtKB-ARBA"/>
</dbReference>
<keyword evidence="1" id="KW-0812">Transmembrane</keyword>
<feature type="transmembrane region" description="Helical" evidence="1">
    <location>
        <begin position="368"/>
        <end position="389"/>
    </location>
</feature>
<organism evidence="3 4">
    <name type="scientific">Roseburia inulinivorans DSM 16841</name>
    <dbReference type="NCBI Taxonomy" id="622312"/>
    <lineage>
        <taxon>Bacteria</taxon>
        <taxon>Bacillati</taxon>
        <taxon>Bacillota</taxon>
        <taxon>Clostridia</taxon>
        <taxon>Lachnospirales</taxon>
        <taxon>Lachnospiraceae</taxon>
        <taxon>Roseburia</taxon>
    </lineage>
</organism>
<feature type="transmembrane region" description="Helical" evidence="1">
    <location>
        <begin position="187"/>
        <end position="207"/>
    </location>
</feature>
<name>C0FX83_9FIRM</name>
<keyword evidence="1" id="KW-0472">Membrane</keyword>
<feature type="transmembrane region" description="Helical" evidence="1">
    <location>
        <begin position="219"/>
        <end position="236"/>
    </location>
</feature>
<evidence type="ECO:0000313" key="3">
    <source>
        <dbReference type="EMBL" id="EEG92815.1"/>
    </source>
</evidence>
<keyword evidence="3" id="KW-0378">Hydrolase</keyword>
<dbReference type="Proteomes" id="UP000003561">
    <property type="component" value="Unassembled WGS sequence"/>
</dbReference>
<dbReference type="AlphaFoldDB" id="C0FX83"/>
<keyword evidence="3" id="KW-0645">Protease</keyword>
<dbReference type="GO" id="GO:0080120">
    <property type="term" value="P:CAAX-box protein maturation"/>
    <property type="evidence" value="ECO:0007669"/>
    <property type="project" value="UniProtKB-ARBA"/>
</dbReference>
<feature type="transmembrane region" description="Helical" evidence="1">
    <location>
        <begin position="158"/>
        <end position="175"/>
    </location>
</feature>
<feature type="transmembrane region" description="Helical" evidence="1">
    <location>
        <begin position="12"/>
        <end position="28"/>
    </location>
</feature>
<dbReference type="EMBL" id="ACFY01000142">
    <property type="protein sequence ID" value="EEG92815.1"/>
    <property type="molecule type" value="Genomic_DNA"/>
</dbReference>
<protein>
    <submittedName>
        <fullName evidence="3">CAAX amino terminal protease family protein</fullName>
    </submittedName>
</protein>
<evidence type="ECO:0000259" key="2">
    <source>
        <dbReference type="Pfam" id="PF02517"/>
    </source>
</evidence>
<dbReference type="RefSeq" id="WP_007889087.1">
    <property type="nucleotide sequence ID" value="NZ_ACFY01000142.1"/>
</dbReference>
<dbReference type="GO" id="GO:0006508">
    <property type="term" value="P:proteolysis"/>
    <property type="evidence" value="ECO:0007669"/>
    <property type="project" value="UniProtKB-KW"/>
</dbReference>
<feature type="transmembrane region" description="Helical" evidence="1">
    <location>
        <begin position="34"/>
        <end position="53"/>
    </location>
</feature>
<gene>
    <name evidence="3" type="ORF">ROSEINA2194_03363</name>
</gene>
<dbReference type="InterPro" id="IPR003675">
    <property type="entry name" value="Rce1/LyrA-like_dom"/>
</dbReference>